<dbReference type="SUPFAM" id="SSF54060">
    <property type="entry name" value="His-Me finger endonucleases"/>
    <property type="match status" value="1"/>
</dbReference>
<reference evidence="2 3" key="1">
    <citation type="submission" date="2024-03" db="EMBL/GenBank/DDBJ databases">
        <title>Bacilli Hybrid Assemblies.</title>
        <authorList>
            <person name="Kovac J."/>
        </authorList>
    </citation>
    <scope>NUCLEOTIDE SEQUENCE [LARGE SCALE GENOMIC DNA]</scope>
    <source>
        <strain evidence="2 3">FSL M8-0022</strain>
    </source>
</reference>
<dbReference type="Pfam" id="PF13392">
    <property type="entry name" value="HNH_3"/>
    <property type="match status" value="1"/>
</dbReference>
<gene>
    <name evidence="2" type="ORF">NST17_06795</name>
</gene>
<dbReference type="RefSeq" id="WP_342019977.1">
    <property type="nucleotide sequence ID" value="NZ_CP159977.1"/>
</dbReference>
<feature type="domain" description="HNH nuclease" evidence="1">
    <location>
        <begin position="184"/>
        <end position="228"/>
    </location>
</feature>
<dbReference type="EC" id="3.1.-.-" evidence="2"/>
<keyword evidence="2" id="KW-0540">Nuclease</keyword>
<protein>
    <submittedName>
        <fullName evidence="2">HNH endonuclease signature motif containing protein</fullName>
        <ecNumber evidence="2">3.1.-.-</ecNumber>
    </submittedName>
</protein>
<evidence type="ECO:0000313" key="2">
    <source>
        <dbReference type="EMBL" id="MEL3956903.1"/>
    </source>
</evidence>
<dbReference type="Proteomes" id="UP001459714">
    <property type="component" value="Unassembled WGS sequence"/>
</dbReference>
<proteinExistence type="predicted"/>
<dbReference type="GO" id="GO:0004519">
    <property type="term" value="F:endonuclease activity"/>
    <property type="evidence" value="ECO:0007669"/>
    <property type="project" value="UniProtKB-KW"/>
</dbReference>
<dbReference type="EMBL" id="JBBYAK010000001">
    <property type="protein sequence ID" value="MEL3956903.1"/>
    <property type="molecule type" value="Genomic_DNA"/>
</dbReference>
<dbReference type="InterPro" id="IPR003615">
    <property type="entry name" value="HNH_nuc"/>
</dbReference>
<accession>A0ABU9JVN0</accession>
<dbReference type="GO" id="GO:0016787">
    <property type="term" value="F:hydrolase activity"/>
    <property type="evidence" value="ECO:0007669"/>
    <property type="project" value="UniProtKB-KW"/>
</dbReference>
<keyword evidence="3" id="KW-1185">Reference proteome</keyword>
<keyword evidence="2" id="KW-0255">Endonuclease</keyword>
<comment type="caution">
    <text evidence="2">The sequence shown here is derived from an EMBL/GenBank/DDBJ whole genome shotgun (WGS) entry which is preliminary data.</text>
</comment>
<evidence type="ECO:0000313" key="3">
    <source>
        <dbReference type="Proteomes" id="UP001459714"/>
    </source>
</evidence>
<evidence type="ECO:0000259" key="1">
    <source>
        <dbReference type="Pfam" id="PF13392"/>
    </source>
</evidence>
<dbReference type="Gene3D" id="3.90.75.20">
    <property type="match status" value="1"/>
</dbReference>
<organism evidence="2 3">
    <name type="scientific">Caldifermentibacillus hisashii</name>
    <dbReference type="NCBI Taxonomy" id="996558"/>
    <lineage>
        <taxon>Bacteria</taxon>
        <taxon>Bacillati</taxon>
        <taxon>Bacillota</taxon>
        <taxon>Bacilli</taxon>
        <taxon>Bacillales</taxon>
        <taxon>Bacillaceae</taxon>
        <taxon>Caldifermentibacillus</taxon>
    </lineage>
</organism>
<sequence length="268" mass="30874">MPRKIWTEEMYRYLREISPGRYNTEIAEMVNKKFGFDFTIEQIRNAKSRKKIKSCVSRHKPNPDEGLFNAEQKEFIKNNVKGLFNQELADLVNKKFKLSVTAEQIRIYKQNHNLISGINTQFKKGHKPWNKGMKGLQIGGKETQFKKGQSPINYMPIGTERIDSKYGYTLVKVRDDGPLQGRWKHKHVVLWESVNGPVPAGYVVAFADQDKSNITLENLILVSRKQLALMNKNGYFQKNADLTKTGLVMADIHLKIGELKRVVTYGKN</sequence>
<keyword evidence="2" id="KW-0378">Hydrolase</keyword>
<name>A0ABU9JVN0_9BACI</name>
<dbReference type="InterPro" id="IPR044925">
    <property type="entry name" value="His-Me_finger_sf"/>
</dbReference>